<dbReference type="EMBL" id="AP017369">
    <property type="protein sequence ID" value="BAU96194.1"/>
    <property type="molecule type" value="Genomic_DNA"/>
</dbReference>
<dbReference type="KEGG" id="csur:N24_1932"/>
<organism evidence="2 3">
    <name type="scientific">Corynebacterium suranareeae</name>
    <dbReference type="NCBI Taxonomy" id="2506452"/>
    <lineage>
        <taxon>Bacteria</taxon>
        <taxon>Bacillati</taxon>
        <taxon>Actinomycetota</taxon>
        <taxon>Actinomycetes</taxon>
        <taxon>Mycobacteriales</taxon>
        <taxon>Corynebacteriaceae</taxon>
        <taxon>Corynebacterium</taxon>
    </lineage>
</organism>
<proteinExistence type="predicted"/>
<feature type="transmembrane region" description="Helical" evidence="1">
    <location>
        <begin position="29"/>
        <end position="52"/>
    </location>
</feature>
<keyword evidence="1" id="KW-1133">Transmembrane helix</keyword>
<evidence type="ECO:0000256" key="1">
    <source>
        <dbReference type="SAM" id="Phobius"/>
    </source>
</evidence>
<keyword evidence="1" id="KW-0472">Membrane</keyword>
<reference evidence="2 3" key="1">
    <citation type="submission" date="2016-02" db="EMBL/GenBank/DDBJ databases">
        <title>Corynebacterium glutamicum N24 whole genome sequencing project.</title>
        <authorList>
            <person name="Matsutani M."/>
            <person name="Nangtapong N."/>
            <person name="Yakushi T."/>
            <person name="Matsushita K."/>
        </authorList>
    </citation>
    <scope>NUCLEOTIDE SEQUENCE [LARGE SCALE GENOMIC DNA]</scope>
    <source>
        <strain evidence="2 3">N24</strain>
    </source>
</reference>
<dbReference type="Proteomes" id="UP000218244">
    <property type="component" value="Chromosome"/>
</dbReference>
<gene>
    <name evidence="2" type="ORF">N24_1932</name>
</gene>
<keyword evidence="1" id="KW-0812">Transmembrane</keyword>
<feature type="transmembrane region" description="Helical" evidence="1">
    <location>
        <begin position="58"/>
        <end position="76"/>
    </location>
</feature>
<protein>
    <submittedName>
        <fullName evidence="2">Uncharacterized protein</fullName>
    </submittedName>
</protein>
<keyword evidence="3" id="KW-1185">Reference proteome</keyword>
<dbReference type="RefSeq" id="WP_231910974.1">
    <property type="nucleotide sequence ID" value="NZ_AP017369.1"/>
</dbReference>
<sequence>MCTAHKSTISIPTDQLSPAMRRIFHATSFLGSLIKPLFIITAALLLVVALTPERVHEMLVLNILAFSAGYAILRSIRGLRRLMRRD</sequence>
<name>A0A160PRF2_9CORY</name>
<dbReference type="AlphaFoldDB" id="A0A160PRF2"/>
<accession>A0A160PRF2</accession>
<evidence type="ECO:0000313" key="3">
    <source>
        <dbReference type="Proteomes" id="UP000218244"/>
    </source>
</evidence>
<evidence type="ECO:0000313" key="2">
    <source>
        <dbReference type="EMBL" id="BAU96194.1"/>
    </source>
</evidence>